<evidence type="ECO:0000313" key="6">
    <source>
        <dbReference type="Proteomes" id="UP000033519"/>
    </source>
</evidence>
<dbReference type="Pfam" id="PF01408">
    <property type="entry name" value="GFO_IDH_MocA"/>
    <property type="match status" value="1"/>
</dbReference>
<gene>
    <name evidence="5" type="ORF">SAMN04488059_10281</name>
    <name evidence="4" type="ORF">WH91_00760</name>
</gene>
<keyword evidence="6" id="KW-1185">Reference proteome</keyword>
<dbReference type="Proteomes" id="UP000033519">
    <property type="component" value="Unassembled WGS sequence"/>
</dbReference>
<evidence type="ECO:0000313" key="7">
    <source>
        <dbReference type="Proteomes" id="UP000182258"/>
    </source>
</evidence>
<evidence type="ECO:0000259" key="3">
    <source>
        <dbReference type="Pfam" id="PF22725"/>
    </source>
</evidence>
<dbReference type="GO" id="GO:0016491">
    <property type="term" value="F:oxidoreductase activity"/>
    <property type="evidence" value="ECO:0007669"/>
    <property type="project" value="UniProtKB-KW"/>
</dbReference>
<dbReference type="InterPro" id="IPR050463">
    <property type="entry name" value="Gfo/Idh/MocA_oxidrdct_glycsds"/>
</dbReference>
<dbReference type="STRING" id="728005.SAMN04488059_10281"/>
<evidence type="ECO:0000256" key="1">
    <source>
        <dbReference type="ARBA" id="ARBA00023002"/>
    </source>
</evidence>
<dbReference type="SUPFAM" id="SSF51735">
    <property type="entry name" value="NAD(P)-binding Rossmann-fold domains"/>
    <property type="match status" value="1"/>
</dbReference>
<proteinExistence type="predicted"/>
<dbReference type="InterPro" id="IPR000683">
    <property type="entry name" value="Gfo/Idh/MocA-like_OxRdtase_N"/>
</dbReference>
<feature type="domain" description="Gfo/Idh/MocA-like oxidoreductase N-terminal" evidence="2">
    <location>
        <begin position="2"/>
        <end position="119"/>
    </location>
</feature>
<accession>A0A0F5Q2D3</accession>
<reference evidence="5 7" key="2">
    <citation type="submission" date="2016-10" db="EMBL/GenBank/DDBJ databases">
        <authorList>
            <person name="de Groot N.N."/>
        </authorList>
    </citation>
    <scope>NUCLEOTIDE SEQUENCE [LARGE SCALE GENOMIC DNA]</scope>
    <source>
        <strain evidence="5 7">CGMCC 1.10210</strain>
    </source>
</reference>
<dbReference type="Gene3D" id="3.30.360.10">
    <property type="entry name" value="Dihydrodipicolinate Reductase, domain 2"/>
    <property type="match status" value="1"/>
</dbReference>
<dbReference type="InterPro" id="IPR036291">
    <property type="entry name" value="NAD(P)-bd_dom_sf"/>
</dbReference>
<dbReference type="RefSeq" id="WP_046169094.1">
    <property type="nucleotide sequence ID" value="NZ_FOMB01000002.1"/>
</dbReference>
<dbReference type="EMBL" id="FOMB01000002">
    <property type="protein sequence ID" value="SFC08693.1"/>
    <property type="molecule type" value="Genomic_DNA"/>
</dbReference>
<dbReference type="EMBL" id="LAPV01000009">
    <property type="protein sequence ID" value="KKC34796.1"/>
    <property type="molecule type" value="Genomic_DNA"/>
</dbReference>
<dbReference type="OrthoDB" id="9792935at2"/>
<evidence type="ECO:0000313" key="5">
    <source>
        <dbReference type="EMBL" id="SFC08693.1"/>
    </source>
</evidence>
<keyword evidence="1" id="KW-0560">Oxidoreductase</keyword>
<organism evidence="5 7">
    <name type="scientific">Devosia psychrophila</name>
    <dbReference type="NCBI Taxonomy" id="728005"/>
    <lineage>
        <taxon>Bacteria</taxon>
        <taxon>Pseudomonadati</taxon>
        <taxon>Pseudomonadota</taxon>
        <taxon>Alphaproteobacteria</taxon>
        <taxon>Hyphomicrobiales</taxon>
        <taxon>Devosiaceae</taxon>
        <taxon>Devosia</taxon>
    </lineage>
</organism>
<dbReference type="PATRIC" id="fig|728005.3.peg.4203"/>
<protein>
    <submittedName>
        <fullName evidence="4">Oxidoreductase</fullName>
    </submittedName>
    <submittedName>
        <fullName evidence="5">Predicted dehydrogenase</fullName>
    </submittedName>
</protein>
<reference evidence="4 6" key="1">
    <citation type="submission" date="2015-03" db="EMBL/GenBank/DDBJ databases">
        <authorList>
            <person name="Lepp D."/>
            <person name="Hassan Y.I."/>
            <person name="Li X.-Z."/>
            <person name="Zhou T."/>
        </authorList>
    </citation>
    <scope>NUCLEOTIDE SEQUENCE [LARGE SCALE GENOMIC DNA]</scope>
    <source>
        <strain evidence="4 6">Cr7-05</strain>
    </source>
</reference>
<dbReference type="GO" id="GO:0000166">
    <property type="term" value="F:nucleotide binding"/>
    <property type="evidence" value="ECO:0007669"/>
    <property type="project" value="InterPro"/>
</dbReference>
<dbReference type="InterPro" id="IPR055170">
    <property type="entry name" value="GFO_IDH_MocA-like_dom"/>
</dbReference>
<dbReference type="AlphaFoldDB" id="A0A0F5Q2D3"/>
<dbReference type="PANTHER" id="PTHR43818">
    <property type="entry name" value="BCDNA.GH03377"/>
    <property type="match status" value="1"/>
</dbReference>
<dbReference type="Proteomes" id="UP000182258">
    <property type="component" value="Unassembled WGS sequence"/>
</dbReference>
<dbReference type="SUPFAM" id="SSF55347">
    <property type="entry name" value="Glyceraldehyde-3-phosphate dehydrogenase-like, C-terminal domain"/>
    <property type="match status" value="1"/>
</dbReference>
<dbReference type="Pfam" id="PF22725">
    <property type="entry name" value="GFO_IDH_MocA_C3"/>
    <property type="match status" value="1"/>
</dbReference>
<sequence length="355" mass="39147">MRLLMLGTGGMARLHVKGFNEIEGVEIVAAVDTDEAKLTEFRELHGIPRGFLTLEEALAWGEFDAVTNITPDRVHYPTTLAILNAGKHVFCEKPLATDHAKTVEMTELAERLGLINMVNLTYRNVPQLQKAHDLIAAGAIGEVKHIEASYLQSWLVSKAWGDWRSSPTWLWRLSTRHGSNGVLGDIGIHILDFASYAAGCDYKTAFFRLQTFHKAEDSRIGEYDLDANDTFVMTAEMDNGAMAAIHATRWGSGHLNDLRLRIYGEKGGIEVTDTNFNPKLMTCLGGDVEAATWTEVAVEPTPTNYARFTEAVRTGVNQEPSFRHAANLQRIIDLAAVTEKDRTEHAAAGAAQKLG</sequence>
<evidence type="ECO:0000313" key="4">
    <source>
        <dbReference type="EMBL" id="KKC34796.1"/>
    </source>
</evidence>
<dbReference type="Gene3D" id="3.40.50.720">
    <property type="entry name" value="NAD(P)-binding Rossmann-like Domain"/>
    <property type="match status" value="1"/>
</dbReference>
<dbReference type="PANTHER" id="PTHR43818:SF11">
    <property type="entry name" value="BCDNA.GH03377"/>
    <property type="match status" value="1"/>
</dbReference>
<evidence type="ECO:0000259" key="2">
    <source>
        <dbReference type="Pfam" id="PF01408"/>
    </source>
</evidence>
<name>A0A0F5Q2D3_9HYPH</name>
<feature type="domain" description="GFO/IDH/MocA-like oxidoreductase" evidence="3">
    <location>
        <begin position="129"/>
        <end position="270"/>
    </location>
</feature>